<comment type="caution">
    <text evidence="4">The sequence shown here is derived from an EMBL/GenBank/DDBJ whole genome shotgun (WGS) entry which is preliminary data.</text>
</comment>
<sequence length="545" mass="56248">MTTLPPEPEPIPTPPPSSYQRVKAAYDRITEVDRPDVWITLRPLEDALVEAKAVDERLRAGADLPLAGTLLAVADVIDVAGLPTAGEDVCCVGATSVSRLTAAGAVVLGKTNCDRFGSDLENTHSPYGAVSAALNTARVSGSASSGAAVAVALGLVDLAVGTDTAGAGRIPASLNGIVGMKPTLGLVPKTGVVAPCAGVALFARSLTLGQRALSLMTGADGIDPLARDWPSDVRLGAGDRPRVAIPGSGTLTGLSLRSRSAFLGAVSALRASGAVVETVEVSALLSVGELIRDEGFTADRQRVAEAGMLALRMLSEYDALVLPTVADHPEIAEALADPDGVAQRLERFTAFVNLLDLAAVTVPSSPSDLGPYGVSVVVRPFDDQVAIDLAAVLTDEQADFPYPAPGADLVVFGAQLRGQPLNEQLVAAGARFSGPVKTAEGYRMLLLPTEPPQPGVVPVSAAGEHTMLSGERWRLSPAALGAFAAALPAPFVLGRIRLENGDTPLAVLCDQTAAATATELTRYQCWRAYLRFVSTAGPRDLGRPA</sequence>
<dbReference type="Proteomes" id="UP000186883">
    <property type="component" value="Unassembled WGS sequence"/>
</dbReference>
<evidence type="ECO:0000313" key="7">
    <source>
        <dbReference type="Proteomes" id="UP000186883"/>
    </source>
</evidence>
<reference evidence="4 6" key="1">
    <citation type="submission" date="2015-12" db="EMBL/GenBank/DDBJ databases">
        <title>Amycolatopsis regifaucium genome sequencing and assembly.</title>
        <authorList>
            <person name="Mayilraj S."/>
        </authorList>
    </citation>
    <scope>NUCLEOTIDE SEQUENCE [LARGE SCALE GENOMIC DNA]</scope>
    <source>
        <strain evidence="4 6">GY080</strain>
    </source>
</reference>
<feature type="domain" description="Amidase" evidence="2">
    <location>
        <begin position="22"/>
        <end position="291"/>
    </location>
</feature>
<dbReference type="Gene3D" id="3.90.1300.10">
    <property type="entry name" value="Amidase signature (AS) domain"/>
    <property type="match status" value="2"/>
</dbReference>
<evidence type="ECO:0000313" key="4">
    <source>
        <dbReference type="EMBL" id="KZB84640.1"/>
    </source>
</evidence>
<dbReference type="InterPro" id="IPR000120">
    <property type="entry name" value="Amidase"/>
</dbReference>
<dbReference type="InterPro" id="IPR023631">
    <property type="entry name" value="Amidase_dom"/>
</dbReference>
<dbReference type="InterPro" id="IPR053844">
    <property type="entry name" value="AH_C"/>
</dbReference>
<evidence type="ECO:0000259" key="2">
    <source>
        <dbReference type="Pfam" id="PF01425"/>
    </source>
</evidence>
<keyword evidence="7" id="KW-1185">Reference proteome</keyword>
<dbReference type="Pfam" id="PF21986">
    <property type="entry name" value="AH_C"/>
    <property type="match status" value="1"/>
</dbReference>
<dbReference type="GO" id="GO:0016787">
    <property type="term" value="F:hydrolase activity"/>
    <property type="evidence" value="ECO:0007669"/>
    <property type="project" value="UniProtKB-KW"/>
</dbReference>
<evidence type="ECO:0000259" key="3">
    <source>
        <dbReference type="Pfam" id="PF21986"/>
    </source>
</evidence>
<feature type="region of interest" description="Disordered" evidence="1">
    <location>
        <begin position="1"/>
        <end position="20"/>
    </location>
</feature>
<dbReference type="Proteomes" id="UP000076321">
    <property type="component" value="Unassembled WGS sequence"/>
</dbReference>
<dbReference type="Gene3D" id="3.10.490.10">
    <property type="entry name" value="Gamma-glutamyl cyclotransferase-like"/>
    <property type="match status" value="1"/>
</dbReference>
<name>A0A154MKQ8_9PSEU</name>
<dbReference type="EMBL" id="LQCI01000014">
    <property type="protein sequence ID" value="KZB84640.1"/>
    <property type="molecule type" value="Genomic_DNA"/>
</dbReference>
<dbReference type="SUPFAM" id="SSF75304">
    <property type="entry name" value="Amidase signature (AS) enzymes"/>
    <property type="match status" value="1"/>
</dbReference>
<dbReference type="RefSeq" id="WP_061983931.1">
    <property type="nucleotide sequence ID" value="NZ_FOPQ01000009.1"/>
</dbReference>
<dbReference type="AlphaFoldDB" id="A0A154MKQ8"/>
<dbReference type="OrthoDB" id="182039at2"/>
<dbReference type="EMBL" id="LOBU02000002">
    <property type="protein sequence ID" value="OKA11104.1"/>
    <property type="molecule type" value="Genomic_DNA"/>
</dbReference>
<keyword evidence="4" id="KW-0378">Hydrolase</keyword>
<organism evidence="4 6">
    <name type="scientific">Amycolatopsis regifaucium</name>
    <dbReference type="NCBI Taxonomy" id="546365"/>
    <lineage>
        <taxon>Bacteria</taxon>
        <taxon>Bacillati</taxon>
        <taxon>Actinomycetota</taxon>
        <taxon>Actinomycetes</taxon>
        <taxon>Pseudonocardiales</taxon>
        <taxon>Pseudonocardiaceae</taxon>
        <taxon>Amycolatopsis</taxon>
    </lineage>
</organism>
<dbReference type="PANTHER" id="PTHR11895">
    <property type="entry name" value="TRANSAMIDASE"/>
    <property type="match status" value="1"/>
</dbReference>
<dbReference type="InterPro" id="IPR036928">
    <property type="entry name" value="AS_sf"/>
</dbReference>
<proteinExistence type="predicted"/>
<dbReference type="Pfam" id="PF01425">
    <property type="entry name" value="Amidase"/>
    <property type="match status" value="1"/>
</dbReference>
<evidence type="ECO:0000313" key="5">
    <source>
        <dbReference type="EMBL" id="OKA11104.1"/>
    </source>
</evidence>
<feature type="domain" description="Allophanate hydrolase C-terminal" evidence="3">
    <location>
        <begin position="408"/>
        <end position="530"/>
    </location>
</feature>
<feature type="compositionally biased region" description="Pro residues" evidence="1">
    <location>
        <begin position="1"/>
        <end position="17"/>
    </location>
</feature>
<evidence type="ECO:0000256" key="1">
    <source>
        <dbReference type="SAM" id="MobiDB-lite"/>
    </source>
</evidence>
<accession>A0A154MKQ8</accession>
<protein>
    <submittedName>
        <fullName evidence="4">Allophanate hydrolase</fullName>
    </submittedName>
</protein>
<gene>
    <name evidence="5" type="ORF">ATP06_0202895</name>
    <name evidence="4" type="ORF">AVL48_33230</name>
</gene>
<reference evidence="5 7" key="2">
    <citation type="submission" date="2016-11" db="EMBL/GenBank/DDBJ databases">
        <title>Genome sequencing of Amycolatopsis regifaucium.</title>
        <authorList>
            <person name="Mayilraj S."/>
            <person name="Kaur N."/>
        </authorList>
    </citation>
    <scope>NUCLEOTIDE SEQUENCE [LARGE SCALE GENOMIC DNA]</scope>
    <source>
        <strain evidence="5 7">GY080</strain>
    </source>
</reference>
<evidence type="ECO:0000313" key="6">
    <source>
        <dbReference type="Proteomes" id="UP000076321"/>
    </source>
</evidence>